<dbReference type="Pfam" id="PF12796">
    <property type="entry name" value="Ank_2"/>
    <property type="match status" value="1"/>
</dbReference>
<dbReference type="InterPro" id="IPR036770">
    <property type="entry name" value="Ankyrin_rpt-contain_sf"/>
</dbReference>
<dbReference type="PROSITE" id="PS50297">
    <property type="entry name" value="ANK_REP_REGION"/>
    <property type="match status" value="3"/>
</dbReference>
<name>A0ABR0ZHS2_HUSHU</name>
<keyword evidence="6" id="KW-1185">Reference proteome</keyword>
<feature type="repeat" description="ANK" evidence="3">
    <location>
        <begin position="114"/>
        <end position="146"/>
    </location>
</feature>
<keyword evidence="4" id="KW-0732">Signal</keyword>
<dbReference type="EMBL" id="JAHFZB010000011">
    <property type="protein sequence ID" value="KAK6484356.1"/>
    <property type="molecule type" value="Genomic_DNA"/>
</dbReference>
<evidence type="ECO:0000313" key="5">
    <source>
        <dbReference type="EMBL" id="KAK6484356.1"/>
    </source>
</evidence>
<protein>
    <submittedName>
        <fullName evidence="5">Cyclin-dependent kinase 4 inhibitor C-like isoform X1</fullName>
    </submittedName>
</protein>
<dbReference type="PANTHER" id="PTHR24201:SF9">
    <property type="entry name" value="CYCLIN-DEPENDENT KINASE 4 INHIBITOR C"/>
    <property type="match status" value="1"/>
</dbReference>
<dbReference type="InterPro" id="IPR002110">
    <property type="entry name" value="Ankyrin_rpt"/>
</dbReference>
<dbReference type="InterPro" id="IPR050776">
    <property type="entry name" value="Ank_Repeat/CDKN_Inhibitor"/>
</dbReference>
<dbReference type="PROSITE" id="PS50088">
    <property type="entry name" value="ANK_REPEAT"/>
    <property type="match status" value="3"/>
</dbReference>
<organism evidence="5 6">
    <name type="scientific">Huso huso</name>
    <name type="common">Beluga</name>
    <name type="synonym">Acipenser huso</name>
    <dbReference type="NCBI Taxonomy" id="61971"/>
    <lineage>
        <taxon>Eukaryota</taxon>
        <taxon>Metazoa</taxon>
        <taxon>Chordata</taxon>
        <taxon>Craniata</taxon>
        <taxon>Vertebrata</taxon>
        <taxon>Euteleostomi</taxon>
        <taxon>Actinopterygii</taxon>
        <taxon>Chondrostei</taxon>
        <taxon>Acipenseriformes</taxon>
        <taxon>Acipenseridae</taxon>
        <taxon>Huso</taxon>
    </lineage>
</organism>
<sequence length="210" mass="23464">MLFGCWFVMFLLLKRDRFFWDTVTESGLHLCVCVFDWGTVQTKMADSSDADRLASASARGELKIVEMLLQNGANVNEKNAFGRTPLQVMKLGNPSIAEALLRAKANPNERDPLFGLTVAHDAARDGFEDTLRVLVDYGADVNIQDSEGNLPLHLAAKEGNLDVVKFLIERTIEPRRANRKGMTAHELAAMHNRQSTAQWIEGHLYGHVQN</sequence>
<evidence type="ECO:0000256" key="3">
    <source>
        <dbReference type="PROSITE-ProRule" id="PRU00023"/>
    </source>
</evidence>
<dbReference type="SMART" id="SM00248">
    <property type="entry name" value="ANK"/>
    <property type="match status" value="4"/>
</dbReference>
<dbReference type="Gene3D" id="1.25.40.20">
    <property type="entry name" value="Ankyrin repeat-containing domain"/>
    <property type="match status" value="1"/>
</dbReference>
<feature type="chain" id="PRO_5045521537" evidence="4">
    <location>
        <begin position="19"/>
        <end position="210"/>
    </location>
</feature>
<feature type="repeat" description="ANK" evidence="3">
    <location>
        <begin position="147"/>
        <end position="179"/>
    </location>
</feature>
<gene>
    <name evidence="5" type="ORF">HHUSO_G14111</name>
</gene>
<reference evidence="5 6" key="1">
    <citation type="submission" date="2021-05" db="EMBL/GenBank/DDBJ databases">
        <authorList>
            <person name="Zahm M."/>
            <person name="Klopp C."/>
            <person name="Cabau C."/>
            <person name="Kuhl H."/>
            <person name="Suciu R."/>
            <person name="Ciorpac M."/>
            <person name="Holostenco D."/>
            <person name="Gessner J."/>
            <person name="Wuertz S."/>
            <person name="Hohne C."/>
            <person name="Stock M."/>
            <person name="Gislard M."/>
            <person name="Lluch J."/>
            <person name="Milhes M."/>
            <person name="Lampietro C."/>
            <person name="Lopez Roques C."/>
            <person name="Donnadieu C."/>
            <person name="Du K."/>
            <person name="Schartl M."/>
            <person name="Guiguen Y."/>
        </authorList>
    </citation>
    <scope>NUCLEOTIDE SEQUENCE [LARGE SCALE GENOMIC DNA]</scope>
    <source>
        <strain evidence="5">Hh-F2</strain>
        <tissue evidence="5">Blood</tissue>
    </source>
</reference>
<dbReference type="PANTHER" id="PTHR24201">
    <property type="entry name" value="ANK_REP_REGION DOMAIN-CONTAINING PROTEIN"/>
    <property type="match status" value="1"/>
</dbReference>
<accession>A0ABR0ZHS2</accession>
<dbReference type="SUPFAM" id="SSF48403">
    <property type="entry name" value="Ankyrin repeat"/>
    <property type="match status" value="1"/>
</dbReference>
<evidence type="ECO:0000256" key="1">
    <source>
        <dbReference type="ARBA" id="ARBA00022737"/>
    </source>
</evidence>
<dbReference type="Proteomes" id="UP001369086">
    <property type="component" value="Unassembled WGS sequence"/>
</dbReference>
<keyword evidence="1" id="KW-0677">Repeat</keyword>
<feature type="repeat" description="ANK" evidence="3">
    <location>
        <begin position="48"/>
        <end position="80"/>
    </location>
</feature>
<evidence type="ECO:0000256" key="2">
    <source>
        <dbReference type="ARBA" id="ARBA00023043"/>
    </source>
</evidence>
<proteinExistence type="predicted"/>
<evidence type="ECO:0000256" key="4">
    <source>
        <dbReference type="SAM" id="SignalP"/>
    </source>
</evidence>
<keyword evidence="2 3" id="KW-0040">ANK repeat</keyword>
<evidence type="ECO:0000313" key="6">
    <source>
        <dbReference type="Proteomes" id="UP001369086"/>
    </source>
</evidence>
<feature type="signal peptide" evidence="4">
    <location>
        <begin position="1"/>
        <end position="18"/>
    </location>
</feature>
<comment type="caution">
    <text evidence="5">The sequence shown here is derived from an EMBL/GenBank/DDBJ whole genome shotgun (WGS) entry which is preliminary data.</text>
</comment>
<dbReference type="Pfam" id="PF13637">
    <property type="entry name" value="Ank_4"/>
    <property type="match status" value="1"/>
</dbReference>